<gene>
    <name evidence="3" type="ORF">CTI12_AA474290</name>
</gene>
<evidence type="ECO:0000259" key="2">
    <source>
        <dbReference type="PROSITE" id="PS50006"/>
    </source>
</evidence>
<reference evidence="3 4" key="1">
    <citation type="journal article" date="2018" name="Mol. Plant">
        <title>The genome of Artemisia annua provides insight into the evolution of Asteraceae family and artemisinin biosynthesis.</title>
        <authorList>
            <person name="Shen Q."/>
            <person name="Zhang L."/>
            <person name="Liao Z."/>
            <person name="Wang S."/>
            <person name="Yan T."/>
            <person name="Shi P."/>
            <person name="Liu M."/>
            <person name="Fu X."/>
            <person name="Pan Q."/>
            <person name="Wang Y."/>
            <person name="Lv Z."/>
            <person name="Lu X."/>
            <person name="Zhang F."/>
            <person name="Jiang W."/>
            <person name="Ma Y."/>
            <person name="Chen M."/>
            <person name="Hao X."/>
            <person name="Li L."/>
            <person name="Tang Y."/>
            <person name="Lv G."/>
            <person name="Zhou Y."/>
            <person name="Sun X."/>
            <person name="Brodelius P.E."/>
            <person name="Rose J.K.C."/>
            <person name="Tang K."/>
        </authorList>
    </citation>
    <scope>NUCLEOTIDE SEQUENCE [LARGE SCALE GENOMIC DNA]</scope>
    <source>
        <strain evidence="4">cv. Huhao1</strain>
        <tissue evidence="3">Leaf</tissue>
    </source>
</reference>
<evidence type="ECO:0000256" key="1">
    <source>
        <dbReference type="SAM" id="MobiDB-lite"/>
    </source>
</evidence>
<feature type="domain" description="FHA" evidence="2">
    <location>
        <begin position="682"/>
        <end position="738"/>
    </location>
</feature>
<dbReference type="InterPro" id="IPR000253">
    <property type="entry name" value="FHA_dom"/>
</dbReference>
<name>A0A2U1LMD3_ARTAN</name>
<feature type="region of interest" description="Disordered" evidence="1">
    <location>
        <begin position="110"/>
        <end position="130"/>
    </location>
</feature>
<dbReference type="OrthoDB" id="10262769at2759"/>
<accession>A0A2U1LMD3</accession>
<dbReference type="GO" id="GO:0002151">
    <property type="term" value="F:G-quadruplex RNA binding"/>
    <property type="evidence" value="ECO:0007669"/>
    <property type="project" value="InterPro"/>
</dbReference>
<dbReference type="PANTHER" id="PTHR13233">
    <property type="entry name" value="MICROSPHERULE PROTEIN 1"/>
    <property type="match status" value="1"/>
</dbReference>
<evidence type="ECO:0000313" key="3">
    <source>
        <dbReference type="EMBL" id="PWA50159.1"/>
    </source>
</evidence>
<dbReference type="InterPro" id="IPR008984">
    <property type="entry name" value="SMAD_FHA_dom_sf"/>
</dbReference>
<dbReference type="Pfam" id="PF13325">
    <property type="entry name" value="MCRS_N"/>
    <property type="match status" value="1"/>
</dbReference>
<dbReference type="EMBL" id="PKPP01008647">
    <property type="protein sequence ID" value="PWA50159.1"/>
    <property type="molecule type" value="Genomic_DNA"/>
</dbReference>
<comment type="caution">
    <text evidence="3">The sequence shown here is derived from an EMBL/GenBank/DDBJ whole genome shotgun (WGS) entry which is preliminary data.</text>
</comment>
<dbReference type="STRING" id="35608.A0A2U1LMD3"/>
<dbReference type="InterPro" id="IPR037912">
    <property type="entry name" value="MCRS1"/>
</dbReference>
<dbReference type="Proteomes" id="UP000245207">
    <property type="component" value="Unassembled WGS sequence"/>
</dbReference>
<feature type="region of interest" description="Disordered" evidence="1">
    <location>
        <begin position="349"/>
        <end position="374"/>
    </location>
</feature>
<dbReference type="GO" id="GO:0044545">
    <property type="term" value="C:NSL complex"/>
    <property type="evidence" value="ECO:0007669"/>
    <property type="project" value="TreeGrafter"/>
</dbReference>
<dbReference type="Gene3D" id="2.60.200.20">
    <property type="match status" value="1"/>
</dbReference>
<dbReference type="GO" id="GO:0071339">
    <property type="term" value="C:MLL1 complex"/>
    <property type="evidence" value="ECO:0007669"/>
    <property type="project" value="InterPro"/>
</dbReference>
<dbReference type="GO" id="GO:0031011">
    <property type="term" value="C:Ino80 complex"/>
    <property type="evidence" value="ECO:0007669"/>
    <property type="project" value="InterPro"/>
</dbReference>
<dbReference type="PROSITE" id="PS50006">
    <property type="entry name" value="FHA_DOMAIN"/>
    <property type="match status" value="1"/>
</dbReference>
<protein>
    <recommendedName>
        <fullName evidence="2">FHA domain-containing protein</fullName>
    </recommendedName>
</protein>
<feature type="compositionally biased region" description="Polar residues" evidence="1">
    <location>
        <begin position="121"/>
        <end position="130"/>
    </location>
</feature>
<proteinExistence type="predicted"/>
<dbReference type="SUPFAM" id="SSF49879">
    <property type="entry name" value="SMAD/FHA domain"/>
    <property type="match status" value="1"/>
</dbReference>
<evidence type="ECO:0000313" key="4">
    <source>
        <dbReference type="Proteomes" id="UP000245207"/>
    </source>
</evidence>
<dbReference type="AlphaFoldDB" id="A0A2U1LMD3"/>
<dbReference type="Pfam" id="PF00498">
    <property type="entry name" value="FHA"/>
    <property type="match status" value="1"/>
</dbReference>
<dbReference type="GO" id="GO:0045944">
    <property type="term" value="P:positive regulation of transcription by RNA polymerase II"/>
    <property type="evidence" value="ECO:0007669"/>
    <property type="project" value="TreeGrafter"/>
</dbReference>
<organism evidence="3 4">
    <name type="scientific">Artemisia annua</name>
    <name type="common">Sweet wormwood</name>
    <dbReference type="NCBI Taxonomy" id="35608"/>
    <lineage>
        <taxon>Eukaryota</taxon>
        <taxon>Viridiplantae</taxon>
        <taxon>Streptophyta</taxon>
        <taxon>Embryophyta</taxon>
        <taxon>Tracheophyta</taxon>
        <taxon>Spermatophyta</taxon>
        <taxon>Magnoliopsida</taxon>
        <taxon>eudicotyledons</taxon>
        <taxon>Gunneridae</taxon>
        <taxon>Pentapetalae</taxon>
        <taxon>asterids</taxon>
        <taxon>campanulids</taxon>
        <taxon>Asterales</taxon>
        <taxon>Asteraceae</taxon>
        <taxon>Asteroideae</taxon>
        <taxon>Anthemideae</taxon>
        <taxon>Artemisiinae</taxon>
        <taxon>Artemisia</taxon>
    </lineage>
</organism>
<dbReference type="InterPro" id="IPR025999">
    <property type="entry name" value="MCRS_N"/>
</dbReference>
<sequence>MVGRSGNSNNWTIEDDFRLRKAAESGVSFEQLAKGEFSKKYTIKELHDRWHAILYDPVVSVEVSARMLEFEHSDAPPYIKSNVIGNIEDHILASGKRKGESIRKRFYAMRKKKRDQPLNPPDTSVPNATENNNGFVNEEAAGSLTCEATIPTNDAEADNNIDSLLESDAFNEVDEFDEILDLLDADETELPAVFAEPDIETDQIQMCGDVTNAVNGDVPTGVNDANSYLMELSKNLLDLDMEDDDLPIMDADGNLIDNSYIDGWSSRLLDSPNKDIFVDKFIDNNNSLPQYDYQESKSFEDVVPPANWFDSVVICTLNTEDPEIPNNDDVFMEQHDVFMNVVPSASQEMQPTSKFTRDYSAGPKRNSRAPKKLTPKDNKFEQYQFPSQLRSEMLRNSRIKPEFSRRNLSTASKEATPIKFGPEIKRCNSFSSFLESKKGGSDMFANRAHSNSFSNVLENKKGGSDMFANLVQSNSFSNALENKTGGSDMFANRVKSNSFSNVLEDKKGGSDMFAHRVHSNSLSNVLENKPGGSDIFANHGQPNAIIRKNDMHAKVTPDKQEEPLNVEIASTEVISPVMAKSVPIIEEAPWYSSDEEIPNYSDVEALILDEDPNLDELQIYLNGIGSSEHLETFKYDDVDNQKRIMRLELGAEAVVKKDMTSRGAFAMLQGLHMKYYVKKPEVLIGRATEEWNVDIDLGREGRDISVSRRQAMINMDHFGCFHIKNLNKSTIFVNGVALAMNKSMSLTSSCVIEIKGMAFLFETNEAFVKQYVDSMKKISEMEDKS</sequence>
<keyword evidence="4" id="KW-1185">Reference proteome</keyword>
<dbReference type="PANTHER" id="PTHR13233:SF0">
    <property type="entry name" value="MICROSPHERULE PROTEIN 1"/>
    <property type="match status" value="1"/>
</dbReference>